<proteinExistence type="inferred from homology"/>
<dbReference type="PANTHER" id="PTHR42701">
    <property type="entry name" value="IMIDAZOLE GLYCEROL PHOSPHATE SYNTHASE SUBUNIT HISH"/>
    <property type="match status" value="1"/>
</dbReference>
<feature type="active site" evidence="12">
    <location>
        <position position="176"/>
    </location>
</feature>
<keyword evidence="5 12" id="KW-0028">Amino-acid biosynthesis</keyword>
<dbReference type="EC" id="4.3.2.10" evidence="12"/>
<name>A0A4Q0UAH2_9BACT</name>
<dbReference type="Gene3D" id="3.40.50.880">
    <property type="match status" value="1"/>
</dbReference>
<keyword evidence="4 12" id="KW-0963">Cytoplasm</keyword>
<dbReference type="GO" id="GO:0000107">
    <property type="term" value="F:imidazoleglycerol-phosphate synthase activity"/>
    <property type="evidence" value="ECO:0007669"/>
    <property type="project" value="UniProtKB-UniRule"/>
</dbReference>
<comment type="function">
    <text evidence="12">IGPS catalyzes the conversion of PRFAR and glutamine to IGP, AICAR and glutamate. The HisH subunit catalyzes the hydrolysis of glutamine to glutamate and ammonia as part of the synthesis of IGP and AICAR. The resulting ammonia molecule is channeled to the active site of HisF.</text>
</comment>
<dbReference type="PANTHER" id="PTHR42701:SF1">
    <property type="entry name" value="IMIDAZOLE GLYCEROL PHOSPHATE SYNTHASE SUBUNIT HISH"/>
    <property type="match status" value="1"/>
</dbReference>
<evidence type="ECO:0000256" key="12">
    <source>
        <dbReference type="HAMAP-Rule" id="MF_00278"/>
    </source>
</evidence>
<comment type="subunit">
    <text evidence="3 12">Heterodimer of HisH and HisF.</text>
</comment>
<accession>A0A4Q0UAH2</accession>
<evidence type="ECO:0000256" key="10">
    <source>
        <dbReference type="ARBA" id="ARBA00047838"/>
    </source>
</evidence>
<sequence length="194" mass="22062">MIAIIDYKMGNIRSVENALRRLGAEYVLTDDRTVIAKADHVILPGVGHCGEAMHNLRERNLCRFIKDLRHPVLGICVGMQVMCRHTEEGDTDCLNLFDAHVRKFDAADGLKVPHMGWNDITNLDGKLFKDIKGGEYVYFVHSYYASLCPDTIATTRYGRMFSSALKYENFYGTQFHPEKSGDVGERIIKNFLKL</sequence>
<evidence type="ECO:0000256" key="8">
    <source>
        <dbReference type="ARBA" id="ARBA00023102"/>
    </source>
</evidence>
<evidence type="ECO:0000313" key="14">
    <source>
        <dbReference type="Proteomes" id="UP000711407"/>
    </source>
</evidence>
<dbReference type="GO" id="GO:0004359">
    <property type="term" value="F:glutaminase activity"/>
    <property type="evidence" value="ECO:0007669"/>
    <property type="project" value="UniProtKB-EC"/>
</dbReference>
<dbReference type="InterPro" id="IPR029062">
    <property type="entry name" value="Class_I_gatase-like"/>
</dbReference>
<comment type="caution">
    <text evidence="13">The sequence shown here is derived from an EMBL/GenBank/DDBJ whole genome shotgun (WGS) entry which is preliminary data.</text>
</comment>
<dbReference type="Proteomes" id="UP000711407">
    <property type="component" value="Unassembled WGS sequence"/>
</dbReference>
<dbReference type="EC" id="3.5.1.2" evidence="12"/>
<evidence type="ECO:0000256" key="3">
    <source>
        <dbReference type="ARBA" id="ARBA00011152"/>
    </source>
</evidence>
<comment type="pathway">
    <text evidence="2 12">Amino-acid biosynthesis; L-histidine biosynthesis; L-histidine from 5-phospho-alpha-D-ribose 1-diphosphate: step 5/9.</text>
</comment>
<comment type="subcellular location">
    <subcellularLocation>
        <location evidence="1 12">Cytoplasm</location>
    </subcellularLocation>
</comment>
<dbReference type="PIRSF" id="PIRSF000495">
    <property type="entry name" value="Amidotransf_hisH"/>
    <property type="match status" value="1"/>
</dbReference>
<evidence type="ECO:0000313" key="13">
    <source>
        <dbReference type="EMBL" id="HJE39543.1"/>
    </source>
</evidence>
<reference evidence="13" key="1">
    <citation type="journal article" date="2021" name="PeerJ">
        <title>Extensive microbial diversity within the chicken gut microbiome revealed by metagenomics and culture.</title>
        <authorList>
            <person name="Gilroy R."/>
            <person name="Ravi A."/>
            <person name="Getino M."/>
            <person name="Pursley I."/>
            <person name="Horton D.L."/>
            <person name="Alikhan N.F."/>
            <person name="Baker D."/>
            <person name="Gharbi K."/>
            <person name="Hall N."/>
            <person name="Watson M."/>
            <person name="Adriaenssens E.M."/>
            <person name="Foster-Nyarko E."/>
            <person name="Jarju S."/>
            <person name="Secka A."/>
            <person name="Antonio M."/>
            <person name="Oren A."/>
            <person name="Chaudhuri R.R."/>
            <person name="La Ragione R."/>
            <person name="Hildebrand F."/>
            <person name="Pallen M.J."/>
        </authorList>
    </citation>
    <scope>NUCLEOTIDE SEQUENCE</scope>
    <source>
        <strain evidence="13">4100</strain>
    </source>
</reference>
<dbReference type="AlphaFoldDB" id="A0A4Q0UAH2"/>
<dbReference type="GO" id="GO:0005737">
    <property type="term" value="C:cytoplasm"/>
    <property type="evidence" value="ECO:0007669"/>
    <property type="project" value="UniProtKB-SubCell"/>
</dbReference>
<reference evidence="13" key="2">
    <citation type="submission" date="2021-09" db="EMBL/GenBank/DDBJ databases">
        <authorList>
            <person name="Gilroy R."/>
        </authorList>
    </citation>
    <scope>NUCLEOTIDE SEQUENCE</scope>
    <source>
        <strain evidence="13">4100</strain>
    </source>
</reference>
<feature type="active site" evidence="12">
    <location>
        <position position="178"/>
    </location>
</feature>
<evidence type="ECO:0000256" key="11">
    <source>
        <dbReference type="ARBA" id="ARBA00049534"/>
    </source>
</evidence>
<keyword evidence="9 12" id="KW-0456">Lyase</keyword>
<comment type="catalytic activity">
    <reaction evidence="10 12">
        <text>5-[(5-phospho-1-deoxy-D-ribulos-1-ylimino)methylamino]-1-(5-phospho-beta-D-ribosyl)imidazole-4-carboxamide + L-glutamine = D-erythro-1-(imidazol-4-yl)glycerol 3-phosphate + 5-amino-1-(5-phospho-beta-D-ribosyl)imidazole-4-carboxamide + L-glutamate + H(+)</text>
        <dbReference type="Rhea" id="RHEA:24793"/>
        <dbReference type="ChEBI" id="CHEBI:15378"/>
        <dbReference type="ChEBI" id="CHEBI:29985"/>
        <dbReference type="ChEBI" id="CHEBI:58278"/>
        <dbReference type="ChEBI" id="CHEBI:58359"/>
        <dbReference type="ChEBI" id="CHEBI:58475"/>
        <dbReference type="ChEBI" id="CHEBI:58525"/>
        <dbReference type="EC" id="4.3.2.10"/>
    </reaction>
</comment>
<evidence type="ECO:0000256" key="6">
    <source>
        <dbReference type="ARBA" id="ARBA00022801"/>
    </source>
</evidence>
<dbReference type="InterPro" id="IPR010139">
    <property type="entry name" value="Imidazole-glycPsynth_HisH"/>
</dbReference>
<dbReference type="InterPro" id="IPR017926">
    <property type="entry name" value="GATASE"/>
</dbReference>
<dbReference type="HAMAP" id="MF_00278">
    <property type="entry name" value="HisH"/>
    <property type="match status" value="1"/>
</dbReference>
<keyword evidence="7 12" id="KW-0315">Glutamine amidotransferase</keyword>
<evidence type="ECO:0000256" key="1">
    <source>
        <dbReference type="ARBA" id="ARBA00004496"/>
    </source>
</evidence>
<feature type="active site" description="Nucleophile" evidence="12">
    <location>
        <position position="76"/>
    </location>
</feature>
<evidence type="ECO:0000256" key="5">
    <source>
        <dbReference type="ARBA" id="ARBA00022605"/>
    </source>
</evidence>
<organism evidence="13 14">
    <name type="scientific">Candidatus Amulumruptor caecigallinarius</name>
    <dbReference type="NCBI Taxonomy" id="2109911"/>
    <lineage>
        <taxon>Bacteria</taxon>
        <taxon>Pseudomonadati</taxon>
        <taxon>Bacteroidota</taxon>
        <taxon>Bacteroidia</taxon>
        <taxon>Bacteroidales</taxon>
        <taxon>Muribaculaceae</taxon>
        <taxon>Candidatus Amulumruptor</taxon>
    </lineage>
</organism>
<dbReference type="GO" id="GO:0000105">
    <property type="term" value="P:L-histidine biosynthetic process"/>
    <property type="evidence" value="ECO:0007669"/>
    <property type="project" value="UniProtKB-UniRule"/>
</dbReference>
<dbReference type="SUPFAM" id="SSF52317">
    <property type="entry name" value="Class I glutamine amidotransferase-like"/>
    <property type="match status" value="1"/>
</dbReference>
<dbReference type="EMBL" id="DYXT01000038">
    <property type="protein sequence ID" value="HJE39543.1"/>
    <property type="molecule type" value="Genomic_DNA"/>
</dbReference>
<dbReference type="Pfam" id="PF00117">
    <property type="entry name" value="GATase"/>
    <property type="match status" value="1"/>
</dbReference>
<keyword evidence="8 12" id="KW-0368">Histidine biosynthesis</keyword>
<evidence type="ECO:0000256" key="7">
    <source>
        <dbReference type="ARBA" id="ARBA00022962"/>
    </source>
</evidence>
<protein>
    <recommendedName>
        <fullName evidence="12">Imidazole glycerol phosphate synthase subunit HisH</fullName>
        <ecNumber evidence="12">4.3.2.10</ecNumber>
    </recommendedName>
    <alternativeName>
        <fullName evidence="12">IGP synthase glutaminase subunit</fullName>
        <ecNumber evidence="12">3.5.1.2</ecNumber>
    </alternativeName>
    <alternativeName>
        <fullName evidence="12">IGP synthase subunit HisH</fullName>
    </alternativeName>
    <alternativeName>
        <fullName evidence="12">ImGP synthase subunit HisH</fullName>
        <shortName evidence="12">IGPS subunit HisH</shortName>
    </alternativeName>
</protein>
<comment type="catalytic activity">
    <reaction evidence="11 12">
        <text>L-glutamine + H2O = L-glutamate + NH4(+)</text>
        <dbReference type="Rhea" id="RHEA:15889"/>
        <dbReference type="ChEBI" id="CHEBI:15377"/>
        <dbReference type="ChEBI" id="CHEBI:28938"/>
        <dbReference type="ChEBI" id="CHEBI:29985"/>
        <dbReference type="ChEBI" id="CHEBI:58359"/>
        <dbReference type="EC" id="3.5.1.2"/>
    </reaction>
</comment>
<gene>
    <name evidence="12 13" type="primary">hisH</name>
    <name evidence="13" type="ORF">K8V47_07300</name>
</gene>
<dbReference type="PROSITE" id="PS51273">
    <property type="entry name" value="GATASE_TYPE_1"/>
    <property type="match status" value="1"/>
</dbReference>
<dbReference type="NCBIfam" id="TIGR01855">
    <property type="entry name" value="IMP_synth_hisH"/>
    <property type="match status" value="1"/>
</dbReference>
<dbReference type="CDD" id="cd01748">
    <property type="entry name" value="GATase1_IGP_Synthase"/>
    <property type="match status" value="1"/>
</dbReference>
<keyword evidence="6 12" id="KW-0378">Hydrolase</keyword>
<dbReference type="FunFam" id="3.40.50.880:FF:000009">
    <property type="entry name" value="Imidazole glycerol phosphate synthase subunit HisH"/>
    <property type="match status" value="1"/>
</dbReference>
<dbReference type="GO" id="GO:0016829">
    <property type="term" value="F:lyase activity"/>
    <property type="evidence" value="ECO:0007669"/>
    <property type="project" value="UniProtKB-KW"/>
</dbReference>
<evidence type="ECO:0000256" key="9">
    <source>
        <dbReference type="ARBA" id="ARBA00023239"/>
    </source>
</evidence>
<evidence type="ECO:0000256" key="4">
    <source>
        <dbReference type="ARBA" id="ARBA00022490"/>
    </source>
</evidence>
<evidence type="ECO:0000256" key="2">
    <source>
        <dbReference type="ARBA" id="ARBA00005091"/>
    </source>
</evidence>